<organism evidence="1 2">
    <name type="scientific">Kibdelosporangium aridum</name>
    <dbReference type="NCBI Taxonomy" id="2030"/>
    <lineage>
        <taxon>Bacteria</taxon>
        <taxon>Bacillati</taxon>
        <taxon>Actinomycetota</taxon>
        <taxon>Actinomycetes</taxon>
        <taxon>Pseudonocardiales</taxon>
        <taxon>Pseudonocardiaceae</taxon>
        <taxon>Kibdelosporangium</taxon>
    </lineage>
</organism>
<reference evidence="1 2" key="1">
    <citation type="submission" date="2017-04" db="EMBL/GenBank/DDBJ databases">
        <authorList>
            <person name="Afonso C.L."/>
            <person name="Miller P.J."/>
            <person name="Scott M.A."/>
            <person name="Spackman E."/>
            <person name="Goraichik I."/>
            <person name="Dimitrov K.M."/>
            <person name="Suarez D.L."/>
            <person name="Swayne D.E."/>
        </authorList>
    </citation>
    <scope>NUCLEOTIDE SEQUENCE [LARGE SCALE GENOMIC DNA]</scope>
    <source>
        <strain evidence="1 2">DSM 43828</strain>
    </source>
</reference>
<dbReference type="Proteomes" id="UP000192674">
    <property type="component" value="Unassembled WGS sequence"/>
</dbReference>
<evidence type="ECO:0000313" key="1">
    <source>
        <dbReference type="EMBL" id="SMC98525.1"/>
    </source>
</evidence>
<name>A0A1W2DM29_KIBAR</name>
<protein>
    <submittedName>
        <fullName evidence="1">MT0933-like antitoxin protein</fullName>
    </submittedName>
</protein>
<sequence length="64" mass="7109">MGINFDELKNKAQDLVNQHGDKIEEGVEKAGEFAKQKFGHESQVDAVVDKIQGMIPDKPKQDNA</sequence>
<evidence type="ECO:0000313" key="2">
    <source>
        <dbReference type="Proteomes" id="UP000192674"/>
    </source>
</evidence>
<dbReference type="Pfam" id="PF14013">
    <property type="entry name" value="MT0933_antitox"/>
    <property type="match status" value="1"/>
</dbReference>
<dbReference type="RefSeq" id="WP_033392699.1">
    <property type="nucleotide sequence ID" value="NZ_FWXV01000002.1"/>
</dbReference>
<proteinExistence type="predicted"/>
<dbReference type="EMBL" id="FWXV01000002">
    <property type="protein sequence ID" value="SMC98525.1"/>
    <property type="molecule type" value="Genomic_DNA"/>
</dbReference>
<dbReference type="OrthoDB" id="3579262at2"/>
<gene>
    <name evidence="1" type="ORF">SAMN05661093_03546</name>
</gene>
<dbReference type="AlphaFoldDB" id="A0A1W2DM29"/>
<keyword evidence="2" id="KW-1185">Reference proteome</keyword>
<accession>A0A1W2DM29</accession>
<dbReference type="InterPro" id="IPR028037">
    <property type="entry name" value="Antitoxin_Rv0909/MT0933"/>
</dbReference>